<dbReference type="EMBL" id="JABSTQ010002772">
    <property type="protein sequence ID" value="KAG0443878.1"/>
    <property type="molecule type" value="Genomic_DNA"/>
</dbReference>
<evidence type="ECO:0000313" key="1">
    <source>
        <dbReference type="EMBL" id="KAG0443878.1"/>
    </source>
</evidence>
<keyword evidence="2" id="KW-1185">Reference proteome</keyword>
<reference evidence="1 2" key="1">
    <citation type="journal article" date="2020" name="Cell">
        <title>Large-Scale Comparative Analyses of Tick Genomes Elucidate Their Genetic Diversity and Vector Capacities.</title>
        <authorList>
            <consortium name="Tick Genome and Microbiome Consortium (TIGMIC)"/>
            <person name="Jia N."/>
            <person name="Wang J."/>
            <person name="Shi W."/>
            <person name="Du L."/>
            <person name="Sun Y."/>
            <person name="Zhan W."/>
            <person name="Jiang J.F."/>
            <person name="Wang Q."/>
            <person name="Zhang B."/>
            <person name="Ji P."/>
            <person name="Bell-Sakyi L."/>
            <person name="Cui X.M."/>
            <person name="Yuan T.T."/>
            <person name="Jiang B.G."/>
            <person name="Yang W.F."/>
            <person name="Lam T.T."/>
            <person name="Chang Q.C."/>
            <person name="Ding S.J."/>
            <person name="Wang X.J."/>
            <person name="Zhu J.G."/>
            <person name="Ruan X.D."/>
            <person name="Zhao L."/>
            <person name="Wei J.T."/>
            <person name="Ye R.Z."/>
            <person name="Que T.C."/>
            <person name="Du C.H."/>
            <person name="Zhou Y.H."/>
            <person name="Cheng J.X."/>
            <person name="Dai P.F."/>
            <person name="Guo W.B."/>
            <person name="Han X.H."/>
            <person name="Huang E.J."/>
            <person name="Li L.F."/>
            <person name="Wei W."/>
            <person name="Gao Y.C."/>
            <person name="Liu J.Z."/>
            <person name="Shao H.Z."/>
            <person name="Wang X."/>
            <person name="Wang C.C."/>
            <person name="Yang T.C."/>
            <person name="Huo Q.B."/>
            <person name="Li W."/>
            <person name="Chen H.Y."/>
            <person name="Chen S.E."/>
            <person name="Zhou L.G."/>
            <person name="Ni X.B."/>
            <person name="Tian J.H."/>
            <person name="Sheng Y."/>
            <person name="Liu T."/>
            <person name="Pan Y.S."/>
            <person name="Xia L.Y."/>
            <person name="Li J."/>
            <person name="Zhao F."/>
            <person name="Cao W.C."/>
        </authorList>
    </citation>
    <scope>NUCLEOTIDE SEQUENCE [LARGE SCALE GENOMIC DNA]</scope>
    <source>
        <strain evidence="1">Iper-2018</strain>
    </source>
</reference>
<comment type="caution">
    <text evidence="1">The sequence shown here is derived from an EMBL/GenBank/DDBJ whole genome shotgun (WGS) entry which is preliminary data.</text>
</comment>
<evidence type="ECO:0000313" key="2">
    <source>
        <dbReference type="Proteomes" id="UP000805193"/>
    </source>
</evidence>
<proteinExistence type="predicted"/>
<gene>
    <name evidence="1" type="ORF">HPB47_014431</name>
</gene>
<sequence length="163" mass="17477">PPLAGSSHTPSSAPSGSSFPASVSGVLSRMSDSTSCLTWCFMLWFLVVLAVLFFIMISTVPSSTQRSPSIVERLTSIRTASPLDDSQFLGIICSLFVSLCIGIYFFVVVLSFYKQLTNAANKSGIGMVPAAQSLYPGTYVPPRSYSPVFPAPQRFSDSKTSLV</sequence>
<protein>
    <submittedName>
        <fullName evidence="1">Uncharacterized protein</fullName>
    </submittedName>
</protein>
<organism evidence="1 2">
    <name type="scientific">Ixodes persulcatus</name>
    <name type="common">Taiga tick</name>
    <dbReference type="NCBI Taxonomy" id="34615"/>
    <lineage>
        <taxon>Eukaryota</taxon>
        <taxon>Metazoa</taxon>
        <taxon>Ecdysozoa</taxon>
        <taxon>Arthropoda</taxon>
        <taxon>Chelicerata</taxon>
        <taxon>Arachnida</taxon>
        <taxon>Acari</taxon>
        <taxon>Parasitiformes</taxon>
        <taxon>Ixodida</taxon>
        <taxon>Ixodoidea</taxon>
        <taxon>Ixodidae</taxon>
        <taxon>Ixodinae</taxon>
        <taxon>Ixodes</taxon>
    </lineage>
</organism>
<name>A0AC60QYG3_IXOPE</name>
<feature type="non-terminal residue" evidence="1">
    <location>
        <position position="1"/>
    </location>
</feature>
<accession>A0AC60QYG3</accession>
<dbReference type="Proteomes" id="UP000805193">
    <property type="component" value="Unassembled WGS sequence"/>
</dbReference>